<name>A0A382II29_9ZZZZ</name>
<accession>A0A382II29</accession>
<organism evidence="2">
    <name type="scientific">marine metagenome</name>
    <dbReference type="NCBI Taxonomy" id="408172"/>
    <lineage>
        <taxon>unclassified sequences</taxon>
        <taxon>metagenomes</taxon>
        <taxon>ecological metagenomes</taxon>
    </lineage>
</organism>
<evidence type="ECO:0000313" key="2">
    <source>
        <dbReference type="EMBL" id="SVB99208.1"/>
    </source>
</evidence>
<dbReference type="InterPro" id="IPR013216">
    <property type="entry name" value="Methyltransf_11"/>
</dbReference>
<dbReference type="Gene3D" id="3.40.50.150">
    <property type="entry name" value="Vaccinia Virus protein VP39"/>
    <property type="match status" value="1"/>
</dbReference>
<dbReference type="InterPro" id="IPR029063">
    <property type="entry name" value="SAM-dependent_MTases_sf"/>
</dbReference>
<proteinExistence type="predicted"/>
<gene>
    <name evidence="2" type="ORF">METZ01_LOCUS252062</name>
</gene>
<sequence length="291" mass="34067">MKRLINICLNPLGYEVKKIVNKHNISYYQNSYPADSMKMKRFYNIGAGGFYHPYWTNVDYISEWYASNNKKTSQGIHYDLFSKSPMPIDSNSAEVVYSSHTIEHITNSSAENMINEAFRILKSNGYLRITAPNIDLDYRAYRNNDKHFFYWTKRYSIQKEWERAKYNKSLNDATIEQLFLSHFAASVSTLHSDGISKPIDDKELNELFNKLSFEEALDYCCAKCCMKIQKKYPGNHINWWNPKKITSILENTGFTKIYLSGYGQSFCPILRDINIFDNTHPKLSFYIEAIK</sequence>
<reference evidence="2" key="1">
    <citation type="submission" date="2018-05" db="EMBL/GenBank/DDBJ databases">
        <authorList>
            <person name="Lanie J.A."/>
            <person name="Ng W.-L."/>
            <person name="Kazmierczak K.M."/>
            <person name="Andrzejewski T.M."/>
            <person name="Davidsen T.M."/>
            <person name="Wayne K.J."/>
            <person name="Tettelin H."/>
            <person name="Glass J.I."/>
            <person name="Rusch D."/>
            <person name="Podicherti R."/>
            <person name="Tsui H.-C.T."/>
            <person name="Winkler M.E."/>
        </authorList>
    </citation>
    <scope>NUCLEOTIDE SEQUENCE</scope>
</reference>
<protein>
    <recommendedName>
        <fullName evidence="1">Methyltransferase type 11 domain-containing protein</fullName>
    </recommendedName>
</protein>
<dbReference type="AlphaFoldDB" id="A0A382II29"/>
<dbReference type="GO" id="GO:0008757">
    <property type="term" value="F:S-adenosylmethionine-dependent methyltransferase activity"/>
    <property type="evidence" value="ECO:0007669"/>
    <property type="project" value="InterPro"/>
</dbReference>
<dbReference type="EMBL" id="UINC01067497">
    <property type="protein sequence ID" value="SVB99208.1"/>
    <property type="molecule type" value="Genomic_DNA"/>
</dbReference>
<evidence type="ECO:0000259" key="1">
    <source>
        <dbReference type="Pfam" id="PF08241"/>
    </source>
</evidence>
<dbReference type="Pfam" id="PF08241">
    <property type="entry name" value="Methyltransf_11"/>
    <property type="match status" value="1"/>
</dbReference>
<dbReference type="SUPFAM" id="SSF53335">
    <property type="entry name" value="S-adenosyl-L-methionine-dependent methyltransferases"/>
    <property type="match status" value="1"/>
</dbReference>
<feature type="domain" description="Methyltransferase type 11" evidence="1">
    <location>
        <begin position="56"/>
        <end position="128"/>
    </location>
</feature>